<name>X0KYJ3_FUSOX</name>
<evidence type="ECO:0000313" key="2">
    <source>
        <dbReference type="EMBL" id="EXM13827.1"/>
    </source>
</evidence>
<accession>X0KYJ3</accession>
<dbReference type="HOGENOM" id="CLU_2158503_0_0_1"/>
<reference evidence="2" key="2">
    <citation type="submission" date="2012-05" db="EMBL/GenBank/DDBJ databases">
        <title>The Genome Annotation of Fusarium oxysporum Cotton.</title>
        <authorList>
            <consortium name="The Broad Institute Genomics Platform"/>
            <person name="Ma L.-J."/>
            <person name="Corby-Kistler H."/>
            <person name="Broz K."/>
            <person name="Gale L.R."/>
            <person name="Jonkers W."/>
            <person name="O'Donnell K."/>
            <person name="Ploetz R."/>
            <person name="Steinberg C."/>
            <person name="Schwartz D.C."/>
            <person name="VanEtten H."/>
            <person name="Zhou S."/>
            <person name="Young S.K."/>
            <person name="Zeng Q."/>
            <person name="Gargeya S."/>
            <person name="Fitzgerald M."/>
            <person name="Abouelleil A."/>
            <person name="Alvarado L."/>
            <person name="Chapman S.B."/>
            <person name="Gainer-Dewar J."/>
            <person name="Goldberg J."/>
            <person name="Griggs A."/>
            <person name="Gujja S."/>
            <person name="Hansen M."/>
            <person name="Howarth C."/>
            <person name="Imamovic A."/>
            <person name="Ireland A."/>
            <person name="Larimer J."/>
            <person name="McCowan C."/>
            <person name="Murphy C."/>
            <person name="Pearson M."/>
            <person name="Poon T.W."/>
            <person name="Priest M."/>
            <person name="Roberts A."/>
            <person name="Saif S."/>
            <person name="Shea T."/>
            <person name="Sykes S."/>
            <person name="Wortman J."/>
            <person name="Nusbaum C."/>
            <person name="Birren B."/>
        </authorList>
    </citation>
    <scope>NUCLEOTIDE SEQUENCE</scope>
    <source>
        <strain evidence="2">25433</strain>
    </source>
</reference>
<gene>
    <name evidence="2" type="ORF">FOTG_17734</name>
</gene>
<sequence length="111" mass="12142">MAGLLQAFVFIQTPIDTMPPSDTQDWDAASEAVDQTTLDTYDVPSTTPPNDQDEAKETNVAGKTTIASAEPAERPVKKMKRGKYISRACTYCQQRKIKVGSLCATISFPQL</sequence>
<evidence type="ECO:0000256" key="1">
    <source>
        <dbReference type="SAM" id="MobiDB-lite"/>
    </source>
</evidence>
<dbReference type="EMBL" id="JH658108">
    <property type="protein sequence ID" value="EXM13827.1"/>
    <property type="molecule type" value="Genomic_DNA"/>
</dbReference>
<dbReference type="Proteomes" id="UP000030701">
    <property type="component" value="Unassembled WGS sequence"/>
</dbReference>
<dbReference type="OrthoDB" id="5098737at2759"/>
<feature type="region of interest" description="Disordered" evidence="1">
    <location>
        <begin position="38"/>
        <end position="79"/>
    </location>
</feature>
<dbReference type="AlphaFoldDB" id="X0KYJ3"/>
<protein>
    <submittedName>
        <fullName evidence="2">Uncharacterized protein</fullName>
    </submittedName>
</protein>
<organism evidence="2">
    <name type="scientific">Fusarium oxysporum f. sp. vasinfectum 25433</name>
    <dbReference type="NCBI Taxonomy" id="1089449"/>
    <lineage>
        <taxon>Eukaryota</taxon>
        <taxon>Fungi</taxon>
        <taxon>Dikarya</taxon>
        <taxon>Ascomycota</taxon>
        <taxon>Pezizomycotina</taxon>
        <taxon>Sordariomycetes</taxon>
        <taxon>Hypocreomycetidae</taxon>
        <taxon>Hypocreales</taxon>
        <taxon>Nectriaceae</taxon>
        <taxon>Fusarium</taxon>
        <taxon>Fusarium oxysporum species complex</taxon>
    </lineage>
</organism>
<proteinExistence type="predicted"/>
<reference evidence="2" key="1">
    <citation type="submission" date="2011-11" db="EMBL/GenBank/DDBJ databases">
        <title>The Genome Sequence of Fusarium oxysporum Cotton.</title>
        <authorList>
            <consortium name="The Broad Institute Genome Sequencing Platform"/>
            <person name="Ma L.-J."/>
            <person name="Gale L.R."/>
            <person name="Schwartz D.C."/>
            <person name="Zhou S."/>
            <person name="Corby-Kistler H."/>
            <person name="Young S.K."/>
            <person name="Zeng Q."/>
            <person name="Gargeya S."/>
            <person name="Fitzgerald M."/>
            <person name="Haas B."/>
            <person name="Abouelleil A."/>
            <person name="Alvarado L."/>
            <person name="Arachchi H.M."/>
            <person name="Berlin A."/>
            <person name="Brown A."/>
            <person name="Chapman S.B."/>
            <person name="Chen Z."/>
            <person name="Dunbar C."/>
            <person name="Freedman E."/>
            <person name="Gearin G."/>
            <person name="Goldberg J."/>
            <person name="Griggs A."/>
            <person name="Gujja S."/>
            <person name="Heiman D."/>
            <person name="Howarth C."/>
            <person name="Larson L."/>
            <person name="Lui A."/>
            <person name="MacDonald P.J.P."/>
            <person name="Montmayeur A."/>
            <person name="Murphy C."/>
            <person name="Neiman D."/>
            <person name="Pearson M."/>
            <person name="Priest M."/>
            <person name="Roberts A."/>
            <person name="Saif S."/>
            <person name="Shea T."/>
            <person name="Shenoy N."/>
            <person name="Sisk P."/>
            <person name="Stolte C."/>
            <person name="Sykes S."/>
            <person name="Wortman J."/>
            <person name="Nusbaum C."/>
            <person name="Birren B."/>
        </authorList>
    </citation>
    <scope>NUCLEOTIDE SEQUENCE [LARGE SCALE GENOMIC DNA]</scope>
    <source>
        <strain evidence="2">25433</strain>
    </source>
</reference>
<feature type="compositionally biased region" description="Polar residues" evidence="1">
    <location>
        <begin position="38"/>
        <end position="50"/>
    </location>
</feature>